<protein>
    <recommendedName>
        <fullName evidence="8">MYND-type domain-containing protein</fullName>
    </recommendedName>
</protein>
<keyword evidence="1" id="KW-0479">Metal-binding</keyword>
<dbReference type="Pfam" id="PF01753">
    <property type="entry name" value="zf-MYND"/>
    <property type="match status" value="1"/>
</dbReference>
<name>A0A409YDD5_9AGAR</name>
<evidence type="ECO:0000259" key="8">
    <source>
        <dbReference type="PROSITE" id="PS50865"/>
    </source>
</evidence>
<dbReference type="InterPro" id="IPR002893">
    <property type="entry name" value="Znf_MYND"/>
</dbReference>
<feature type="repeat" description="ANK" evidence="6">
    <location>
        <begin position="141"/>
        <end position="175"/>
    </location>
</feature>
<dbReference type="OrthoDB" id="194358at2759"/>
<dbReference type="PROSITE" id="PS50088">
    <property type="entry name" value="ANK_REPEAT"/>
    <property type="match status" value="2"/>
</dbReference>
<dbReference type="STRING" id="231916.A0A409YDD5"/>
<dbReference type="PROSITE" id="PS50297">
    <property type="entry name" value="ANK_REP_REGION"/>
    <property type="match status" value="2"/>
</dbReference>
<keyword evidence="5 6" id="KW-0040">ANK repeat</keyword>
<dbReference type="Proteomes" id="UP000284706">
    <property type="component" value="Unassembled WGS sequence"/>
</dbReference>
<evidence type="ECO:0000256" key="4">
    <source>
        <dbReference type="ARBA" id="ARBA00022833"/>
    </source>
</evidence>
<dbReference type="EMBL" id="NHYE01000971">
    <property type="protein sequence ID" value="PPR01026.1"/>
    <property type="molecule type" value="Genomic_DNA"/>
</dbReference>
<keyword evidence="10" id="KW-1185">Reference proteome</keyword>
<reference evidence="9 10" key="1">
    <citation type="journal article" date="2018" name="Evol. Lett.">
        <title>Horizontal gene cluster transfer increased hallucinogenic mushroom diversity.</title>
        <authorList>
            <person name="Reynolds H.T."/>
            <person name="Vijayakumar V."/>
            <person name="Gluck-Thaler E."/>
            <person name="Korotkin H.B."/>
            <person name="Matheny P.B."/>
            <person name="Slot J.C."/>
        </authorList>
    </citation>
    <scope>NUCLEOTIDE SEQUENCE [LARGE SCALE GENOMIC DNA]</scope>
    <source>
        <strain evidence="9 10">SRW20</strain>
    </source>
</reference>
<evidence type="ECO:0000256" key="1">
    <source>
        <dbReference type="ARBA" id="ARBA00022723"/>
    </source>
</evidence>
<dbReference type="InterPro" id="IPR036770">
    <property type="entry name" value="Ankyrin_rpt-contain_sf"/>
</dbReference>
<evidence type="ECO:0000256" key="3">
    <source>
        <dbReference type="ARBA" id="ARBA00022771"/>
    </source>
</evidence>
<dbReference type="GO" id="GO:0008270">
    <property type="term" value="F:zinc ion binding"/>
    <property type="evidence" value="ECO:0007669"/>
    <property type="project" value="UniProtKB-KW"/>
</dbReference>
<evidence type="ECO:0000256" key="5">
    <source>
        <dbReference type="ARBA" id="ARBA00023043"/>
    </source>
</evidence>
<dbReference type="PANTHER" id="PTHR24173:SF74">
    <property type="entry name" value="ANKYRIN REPEAT DOMAIN-CONTAINING PROTEIN 16"/>
    <property type="match status" value="1"/>
</dbReference>
<dbReference type="PROSITE" id="PS50865">
    <property type="entry name" value="ZF_MYND_2"/>
    <property type="match status" value="1"/>
</dbReference>
<sequence>MSVINPNVISFNNNGVTDGGLVVTKEMRDILATPGFIKLKDGGQRLRNLYVENSINFNCSRLSPFGLCCYLGQLDAVRKEVAAGSAPDLEGTETGYQFGYATLVVAGAQRVQPMRGATTNHKDVLKYLISCGLPLNIPDIAGLTALHHAIGSDSLQLELARVLLEGGANVNAQSRYGEVPLFSAFLKRHIKAIDLLLEFGADLDIPEADGTTPRKTMLTFGPQTTAVVQKWVRRRAGEEAPREEKKCDFCGKEDGPLKNCGRCQIARYCSVECQKQAWPEHKKSCQAFSSTNTLTFKPCYKSKLNLVPTQELANRYFGINTPTPASHRRSAHAPKHIDERSKNVIIKVQLPYNMSTNKPAPGAGPFMVYTKKRDFVCQIHRHDGPKAYDELAKIIVEKGVGGCKAYFTADLKSRDELVVKTEVLAEQPF</sequence>
<dbReference type="PANTHER" id="PTHR24173">
    <property type="entry name" value="ANKYRIN REPEAT CONTAINING"/>
    <property type="match status" value="1"/>
</dbReference>
<dbReference type="InParanoid" id="A0A409YDD5"/>
<feature type="repeat" description="ANK" evidence="6">
    <location>
        <begin position="176"/>
        <end position="208"/>
    </location>
</feature>
<gene>
    <name evidence="9" type="ORF">CVT26_015627</name>
</gene>
<keyword evidence="2" id="KW-0677">Repeat</keyword>
<evidence type="ECO:0000256" key="6">
    <source>
        <dbReference type="PROSITE-ProRule" id="PRU00023"/>
    </source>
</evidence>
<comment type="caution">
    <text evidence="9">The sequence shown here is derived from an EMBL/GenBank/DDBJ whole genome shotgun (WGS) entry which is preliminary data.</text>
</comment>
<accession>A0A409YDD5</accession>
<organism evidence="9 10">
    <name type="scientific">Gymnopilus dilepis</name>
    <dbReference type="NCBI Taxonomy" id="231916"/>
    <lineage>
        <taxon>Eukaryota</taxon>
        <taxon>Fungi</taxon>
        <taxon>Dikarya</taxon>
        <taxon>Basidiomycota</taxon>
        <taxon>Agaricomycotina</taxon>
        <taxon>Agaricomycetes</taxon>
        <taxon>Agaricomycetidae</taxon>
        <taxon>Agaricales</taxon>
        <taxon>Agaricineae</taxon>
        <taxon>Hymenogastraceae</taxon>
        <taxon>Gymnopilus</taxon>
    </lineage>
</organism>
<evidence type="ECO:0000313" key="9">
    <source>
        <dbReference type="EMBL" id="PPR01026.1"/>
    </source>
</evidence>
<dbReference type="InterPro" id="IPR002110">
    <property type="entry name" value="Ankyrin_rpt"/>
</dbReference>
<dbReference type="SUPFAM" id="SSF144232">
    <property type="entry name" value="HIT/MYND zinc finger-like"/>
    <property type="match status" value="1"/>
</dbReference>
<evidence type="ECO:0000256" key="7">
    <source>
        <dbReference type="PROSITE-ProRule" id="PRU00134"/>
    </source>
</evidence>
<evidence type="ECO:0000256" key="2">
    <source>
        <dbReference type="ARBA" id="ARBA00022737"/>
    </source>
</evidence>
<feature type="domain" description="MYND-type" evidence="8">
    <location>
        <begin position="247"/>
        <end position="285"/>
    </location>
</feature>
<evidence type="ECO:0000313" key="10">
    <source>
        <dbReference type="Proteomes" id="UP000284706"/>
    </source>
</evidence>
<dbReference type="SMART" id="SM00248">
    <property type="entry name" value="ANK"/>
    <property type="match status" value="4"/>
</dbReference>
<proteinExistence type="predicted"/>
<keyword evidence="4" id="KW-0862">Zinc</keyword>
<keyword evidence="3 7" id="KW-0863">Zinc-finger</keyword>
<dbReference type="Gene3D" id="6.10.140.2220">
    <property type="match status" value="1"/>
</dbReference>
<dbReference type="Gene3D" id="1.25.40.20">
    <property type="entry name" value="Ankyrin repeat-containing domain"/>
    <property type="match status" value="2"/>
</dbReference>
<dbReference type="SUPFAM" id="SSF48403">
    <property type="entry name" value="Ankyrin repeat"/>
    <property type="match status" value="1"/>
</dbReference>
<dbReference type="Pfam" id="PF12796">
    <property type="entry name" value="Ank_2"/>
    <property type="match status" value="1"/>
</dbReference>
<dbReference type="PROSITE" id="PS01360">
    <property type="entry name" value="ZF_MYND_1"/>
    <property type="match status" value="1"/>
</dbReference>
<dbReference type="AlphaFoldDB" id="A0A409YDD5"/>